<proteinExistence type="predicted"/>
<name>A0ACB8HNM9_9BRYO</name>
<reference evidence="2" key="1">
    <citation type="journal article" date="2022" name="New Phytol.">
        <title>Phylogenomic structure and speciation in an emerging model: the Sphagnum magellanicum complex (Bryophyta).</title>
        <authorList>
            <person name="Shaw A.J."/>
            <person name="Piatkowski B."/>
            <person name="Duffy A.M."/>
            <person name="Aguero B."/>
            <person name="Imwattana K."/>
            <person name="Nieto-Lugilde M."/>
            <person name="Healey A."/>
            <person name="Weston D.J."/>
            <person name="Patel M.N."/>
            <person name="Schmutz J."/>
            <person name="Grimwood J."/>
            <person name="Yavitt J.B."/>
            <person name="Hassel K."/>
            <person name="Stenoien H.K."/>
            <person name="Flatberg K.I."/>
            <person name="Bickford C.P."/>
            <person name="Hicks K.A."/>
        </authorList>
    </citation>
    <scope>NUCLEOTIDE SEQUENCE [LARGE SCALE GENOMIC DNA]</scope>
</reference>
<gene>
    <name evidence="1" type="ORF">CY35_07G105100</name>
</gene>
<protein>
    <submittedName>
        <fullName evidence="1">Uncharacterized protein</fullName>
    </submittedName>
</protein>
<sequence length="1181" mass="129866">MTVVASSHTNHMDFHYLQRVKVYRLNDEGKWDDKGTGHVSVEYLERSEAVGLVVIDEEDNQTLLVHRISADDIYRRQEDTIISWTDPEVATDLALSFQETMGCSFIWDQICNVQRLIHFPSVGGLESSARPVSDELEHSGTSQDDDDAFHEGGGGEVIDLPPAELATLPQIAKTIGEVLPFNRERVATMVVRDQTYIHKLMEIFRICEERGNTECLRLMFKVVKGLISLNDGHIFDIIFSDEYMMDIVGALEYDSELSTHQDHRKYLREQVVFKEAVSIHDPAILSKIHQTYRIGYIKDVILPKVLDDQTFVTINSIMLFNNVAVVSSLQNDSTFLSELFSKLRSPDTSDRCQRDLVLFIQEFCNLSKHLQLPTRSQLFSTLVKEGLFDIVKTILESSDESIRLSGCDILIVVLNHDPALLRTFLVHQPQHTLFSELVWGMLTQSEGGLQAQLLEIMRMLLDSETMDTPQVEKSQFLEVFYDKYMDQMVEVLKAGCPPEPGSREVLKDLSKSVGKQFVLPSDRNTPPEILGNICELMCFCVQHHRFRIKYYVMRNNVVQTILRLTRRREKYLVVAAVRFLRTCIALKDEFYYKYIVKHNCFEPVITAFLANGNRYNLLNSAVLELIDFIRREGIKSLIAHLVEKFSTKLEGVDYVDTFQALKLKYEQGLEGPAVSSLETGGGVVSSVGPDHGSLRMRNRLNHLDSLPDSRKRKDERALDKDEENYFNEDSDDEDTATARVSSSSSPPSAPAVIINNSNMVDVPFSTLTSLLARTWTTHSSQIKYLRGRILAVCYRASRERGSAFGLVDYEDEDEDVPTGLGTNGKEQMGMLQHKNDNSLSTIPIADPIWPDVEDVTAAAKRKTPISPSVLETDAAAAAAASKRQKPETGQAVSHSCDLGAVRGMKDLVVTVQNAPSGKVLSIPEADDRMPTSSPYLTAVPIPHVQDNTTPVSLNSKEHSVNQQSLSMVVDGVGSGGSSVVMNADYIISSNGPINSNPITASDNSQVQTSSGSLDAAGGGLEVTKRHSEEVVSTTSPSEDMEECCSGSADSACDTTTGLNGCEMNSKKAAAAAAEVACTVAADRFVTENGGAGGCSGDNCNRGPGIGGGGGGSDRVVGGGDETSKTNNNGCCSESNSDVIIQQQQQQHSVSIGSETNNKLASLGSDLMRVVSPSSPGPYSVR</sequence>
<dbReference type="Proteomes" id="UP000828922">
    <property type="component" value="Linkage Group LG07"/>
</dbReference>
<evidence type="ECO:0000313" key="1">
    <source>
        <dbReference type="EMBL" id="KAH9557830.1"/>
    </source>
</evidence>
<evidence type="ECO:0000313" key="2">
    <source>
        <dbReference type="Proteomes" id="UP000828922"/>
    </source>
</evidence>
<comment type="caution">
    <text evidence="1">The sequence shown here is derived from an EMBL/GenBank/DDBJ whole genome shotgun (WGS) entry which is preliminary data.</text>
</comment>
<keyword evidence="2" id="KW-1185">Reference proteome</keyword>
<organism evidence="1 2">
    <name type="scientific">Sphagnum magellanicum</name>
    <dbReference type="NCBI Taxonomy" id="128215"/>
    <lineage>
        <taxon>Eukaryota</taxon>
        <taxon>Viridiplantae</taxon>
        <taxon>Streptophyta</taxon>
        <taxon>Embryophyta</taxon>
        <taxon>Bryophyta</taxon>
        <taxon>Sphagnophytina</taxon>
        <taxon>Sphagnopsida</taxon>
        <taxon>Sphagnales</taxon>
        <taxon>Sphagnaceae</taxon>
        <taxon>Sphagnum</taxon>
    </lineage>
</organism>
<accession>A0ACB8HNM9</accession>
<dbReference type="EMBL" id="CM038913">
    <property type="protein sequence ID" value="KAH9557830.1"/>
    <property type="molecule type" value="Genomic_DNA"/>
</dbReference>